<feature type="domain" description="DUF559" evidence="1">
    <location>
        <begin position="1"/>
        <end position="99"/>
    </location>
</feature>
<gene>
    <name evidence="2" type="ORF">IFO71_09525</name>
</gene>
<evidence type="ECO:0000313" key="2">
    <source>
        <dbReference type="EMBL" id="MBD8525984.1"/>
    </source>
</evidence>
<dbReference type="SUPFAM" id="SSF52980">
    <property type="entry name" value="Restriction endonuclease-like"/>
    <property type="match status" value="1"/>
</dbReference>
<keyword evidence="2" id="KW-0255">Endonuclease</keyword>
<evidence type="ECO:0000259" key="1">
    <source>
        <dbReference type="Pfam" id="PF04480"/>
    </source>
</evidence>
<keyword evidence="2" id="KW-0540">Nuclease</keyword>
<dbReference type="InterPro" id="IPR047216">
    <property type="entry name" value="Endonuclease_DUF559_bact"/>
</dbReference>
<dbReference type="RefSeq" id="WP_192029403.1">
    <property type="nucleotide sequence ID" value="NZ_JACYTR010000015.1"/>
</dbReference>
<dbReference type="AlphaFoldDB" id="A0AAW3ZLD4"/>
<dbReference type="CDD" id="cd01038">
    <property type="entry name" value="Endonuclease_DUF559"/>
    <property type="match status" value="1"/>
</dbReference>
<keyword evidence="2" id="KW-0378">Hydrolase</keyword>
<keyword evidence="3" id="KW-1185">Reference proteome</keyword>
<protein>
    <submittedName>
        <fullName evidence="2">Endonuclease domain-containing protein</fullName>
    </submittedName>
</protein>
<reference evidence="2 3" key="1">
    <citation type="submission" date="2020-09" db="EMBL/GenBank/DDBJ databases">
        <title>Pseudoxanthomonas sp. CAU 1598 isolated from sand of Yaerae Beach.</title>
        <authorList>
            <person name="Kim W."/>
        </authorList>
    </citation>
    <scope>NUCLEOTIDE SEQUENCE [LARGE SCALE GENOMIC DNA]</scope>
    <source>
        <strain evidence="2 3">CAU 1598</strain>
    </source>
</reference>
<dbReference type="InterPro" id="IPR007569">
    <property type="entry name" value="DUF559"/>
</dbReference>
<dbReference type="Pfam" id="PF04480">
    <property type="entry name" value="DUF559"/>
    <property type="match status" value="1"/>
</dbReference>
<dbReference type="Gene3D" id="3.40.960.10">
    <property type="entry name" value="VSR Endonuclease"/>
    <property type="match status" value="1"/>
</dbReference>
<dbReference type="PANTHER" id="PTHR38590">
    <property type="entry name" value="BLL0828 PROTEIN"/>
    <property type="match status" value="1"/>
</dbReference>
<dbReference type="Proteomes" id="UP000613768">
    <property type="component" value="Unassembled WGS sequence"/>
</dbReference>
<accession>A0AAW3ZLD4</accession>
<dbReference type="InterPro" id="IPR011335">
    <property type="entry name" value="Restrct_endonuc-II-like"/>
</dbReference>
<dbReference type="GO" id="GO:0004519">
    <property type="term" value="F:endonuclease activity"/>
    <property type="evidence" value="ECO:0007669"/>
    <property type="project" value="UniProtKB-KW"/>
</dbReference>
<organism evidence="2 3">
    <name type="scientific">Pseudomarimonas arenosa</name>
    <dbReference type="NCBI Taxonomy" id="2774145"/>
    <lineage>
        <taxon>Bacteria</taxon>
        <taxon>Pseudomonadati</taxon>
        <taxon>Pseudomonadota</taxon>
        <taxon>Gammaproteobacteria</taxon>
        <taxon>Lysobacterales</taxon>
        <taxon>Lysobacteraceae</taxon>
        <taxon>Pseudomarimonas</taxon>
    </lineage>
</organism>
<sequence length="101" mass="11978">MRRTPTDAESELWFLLRDGRVIGQKFRRQVPMGHYIADFVCHECHLIVEVDGGQHSEARGYDAARDAWFRESGYRVLRYWNDEVLKSTERVLEDIVRHLES</sequence>
<name>A0AAW3ZLD4_9GAMM</name>
<dbReference type="EMBL" id="JACYTR010000015">
    <property type="protein sequence ID" value="MBD8525984.1"/>
    <property type="molecule type" value="Genomic_DNA"/>
</dbReference>
<evidence type="ECO:0000313" key="3">
    <source>
        <dbReference type="Proteomes" id="UP000613768"/>
    </source>
</evidence>
<comment type="caution">
    <text evidence="2">The sequence shown here is derived from an EMBL/GenBank/DDBJ whole genome shotgun (WGS) entry which is preliminary data.</text>
</comment>
<dbReference type="PANTHER" id="PTHR38590:SF1">
    <property type="entry name" value="BLL0828 PROTEIN"/>
    <property type="match status" value="1"/>
</dbReference>
<proteinExistence type="predicted"/>